<dbReference type="PANTHER" id="PTHR36925:SF1">
    <property type="entry name" value="COBALT-PRECORRIN-6A REDUCTASE"/>
    <property type="match status" value="1"/>
</dbReference>
<evidence type="ECO:0000313" key="4">
    <source>
        <dbReference type="EMBL" id="MFC5359504.1"/>
    </source>
</evidence>
<proteinExistence type="predicted"/>
<reference evidence="5" key="1">
    <citation type="journal article" date="2019" name="Int. J. Syst. Evol. Microbiol.">
        <title>The Global Catalogue of Microorganisms (GCM) 10K type strain sequencing project: providing services to taxonomists for standard genome sequencing and annotation.</title>
        <authorList>
            <consortium name="The Broad Institute Genomics Platform"/>
            <consortium name="The Broad Institute Genome Sequencing Center for Infectious Disease"/>
            <person name="Wu L."/>
            <person name="Ma J."/>
        </authorList>
    </citation>
    <scope>NUCLEOTIDE SEQUENCE [LARGE SCALE GENOMIC DNA]</scope>
    <source>
        <strain evidence="5">CCUG 58760</strain>
    </source>
</reference>
<comment type="caution">
    <text evidence="4">The sequence shown here is derived from an EMBL/GenBank/DDBJ whole genome shotgun (WGS) entry which is preliminary data.</text>
</comment>
<evidence type="ECO:0000256" key="2">
    <source>
        <dbReference type="ARBA" id="ARBA00022573"/>
    </source>
</evidence>
<keyword evidence="3 4" id="KW-0560">Oxidoreductase</keyword>
<accession>A0ABW0GEJ4</accession>
<dbReference type="RefSeq" id="WP_376999586.1">
    <property type="nucleotide sequence ID" value="NZ_JBHSLC010000115.1"/>
</dbReference>
<keyword evidence="5" id="KW-1185">Reference proteome</keyword>
<evidence type="ECO:0000256" key="1">
    <source>
        <dbReference type="ARBA" id="ARBA00004953"/>
    </source>
</evidence>
<keyword evidence="2" id="KW-0169">Cobalamin biosynthesis</keyword>
<dbReference type="EC" id="1.3.1.106" evidence="4"/>
<dbReference type="EMBL" id="JBHSLC010000115">
    <property type="protein sequence ID" value="MFC5359504.1"/>
    <property type="molecule type" value="Genomic_DNA"/>
</dbReference>
<dbReference type="NCBIfam" id="TIGR00715">
    <property type="entry name" value="precor6x_red"/>
    <property type="match status" value="1"/>
</dbReference>
<evidence type="ECO:0000256" key="3">
    <source>
        <dbReference type="ARBA" id="ARBA00023002"/>
    </source>
</evidence>
<protein>
    <submittedName>
        <fullName evidence="4">Cobalt-precorrin-6A reductase</fullName>
        <ecNumber evidence="4">1.3.1.106</ecNumber>
    </submittedName>
</protein>
<dbReference type="PROSITE" id="PS51014">
    <property type="entry name" value="COBK_CBIJ"/>
    <property type="match status" value="1"/>
</dbReference>
<dbReference type="InterPro" id="IPR003723">
    <property type="entry name" value="Precorrin-6x_reduct"/>
</dbReference>
<dbReference type="Proteomes" id="UP001596166">
    <property type="component" value="Unassembled WGS sequence"/>
</dbReference>
<organism evidence="4 5">
    <name type="scientific">Azospirillum himalayense</name>
    <dbReference type="NCBI Taxonomy" id="654847"/>
    <lineage>
        <taxon>Bacteria</taxon>
        <taxon>Pseudomonadati</taxon>
        <taxon>Pseudomonadota</taxon>
        <taxon>Alphaproteobacteria</taxon>
        <taxon>Rhodospirillales</taxon>
        <taxon>Azospirillaceae</taxon>
        <taxon>Azospirillum</taxon>
    </lineage>
</organism>
<name>A0ABW0GEJ4_9PROT</name>
<dbReference type="Pfam" id="PF02571">
    <property type="entry name" value="CbiJ"/>
    <property type="match status" value="1"/>
</dbReference>
<dbReference type="GO" id="GO:0016491">
    <property type="term" value="F:oxidoreductase activity"/>
    <property type="evidence" value="ECO:0007669"/>
    <property type="project" value="UniProtKB-KW"/>
</dbReference>
<gene>
    <name evidence="4" type="ORF">ACFPMG_31360</name>
</gene>
<sequence length="271" mass="27969">MKALILGGTTEATALARLLGGHPRIDAAVSLAGRTKQPVLPPLPTRIGGFGGVDGLAAHLVENGIGAVVDATHPFADQISANAAAACARVRVPLLVLTRKPWIPGEGDRWIGVPDMAAAAEALRPLGESVFLTIGRQEVAAFEAVPDKRYLIRAVDPPAPAPKLPDYRLILDRGPFALEGECALLEEHRVEVIVSKNSGGTATEAKLEAARRRGISVVMVDRPKGNGVAEVHAAAAALAWLEALSSRAPLPTSPRCAGGGVNSLPCGAGEG</sequence>
<dbReference type="PANTHER" id="PTHR36925">
    <property type="entry name" value="COBALT-PRECORRIN-6A REDUCTASE"/>
    <property type="match status" value="1"/>
</dbReference>
<comment type="pathway">
    <text evidence="1">Cofactor biosynthesis; adenosylcobalamin biosynthesis.</text>
</comment>
<dbReference type="NCBIfam" id="NF005968">
    <property type="entry name" value="PRK08057.1-2"/>
    <property type="match status" value="1"/>
</dbReference>
<evidence type="ECO:0000313" key="5">
    <source>
        <dbReference type="Proteomes" id="UP001596166"/>
    </source>
</evidence>